<evidence type="ECO:0000313" key="3">
    <source>
        <dbReference type="Proteomes" id="UP000659654"/>
    </source>
</evidence>
<feature type="signal peptide" evidence="1">
    <location>
        <begin position="1"/>
        <end position="21"/>
    </location>
</feature>
<dbReference type="EMBL" id="CAJFCV020000004">
    <property type="protein sequence ID" value="CAG9113656.1"/>
    <property type="molecule type" value="Genomic_DNA"/>
</dbReference>
<gene>
    <name evidence="2" type="ORF">BXYJ_LOCUS8205</name>
</gene>
<name>A0A7I8XDM8_BURXY</name>
<keyword evidence="3" id="KW-1185">Reference proteome</keyword>
<organism evidence="2 3">
    <name type="scientific">Bursaphelenchus xylophilus</name>
    <name type="common">Pinewood nematode worm</name>
    <name type="synonym">Aphelenchoides xylophilus</name>
    <dbReference type="NCBI Taxonomy" id="6326"/>
    <lineage>
        <taxon>Eukaryota</taxon>
        <taxon>Metazoa</taxon>
        <taxon>Ecdysozoa</taxon>
        <taxon>Nematoda</taxon>
        <taxon>Chromadorea</taxon>
        <taxon>Rhabditida</taxon>
        <taxon>Tylenchina</taxon>
        <taxon>Tylenchomorpha</taxon>
        <taxon>Aphelenchoidea</taxon>
        <taxon>Aphelenchoididae</taxon>
        <taxon>Bursaphelenchus</taxon>
    </lineage>
</organism>
<proteinExistence type="predicted"/>
<sequence length="303" mass="33861">MRSSQFLLVLAFLACTFVGSADWITHGKVWSKDFGGKDAPDFSGRYKININVHADAFFNDCGRVHADVHGNYRVHCIPKVLPFTDPNKMVTVCHSLYGRCRCVTVNPVKSEWLDVELTPNDPYATSSHCVRCHRLYGPCRCRTMSQPEIATAPEPARGSGSEPGARAGSFLLVLAFLACASVVSAEWITHGKVWSKDFGGKDAPDFTGQIKIKINVRADAYFGDCDTVEADVHGNYHVHCNPKILPFTDPNKKVKVCHYLYEFCRCVTINPVKSEWLDVELTPNHTYAHSDNCIHFREVYPSS</sequence>
<evidence type="ECO:0000256" key="1">
    <source>
        <dbReference type="SAM" id="SignalP"/>
    </source>
</evidence>
<keyword evidence="1" id="KW-0732">Signal</keyword>
<reference evidence="2" key="1">
    <citation type="submission" date="2020-09" db="EMBL/GenBank/DDBJ databases">
        <authorList>
            <person name="Kikuchi T."/>
        </authorList>
    </citation>
    <scope>NUCLEOTIDE SEQUENCE</scope>
    <source>
        <strain evidence="2">Ka4C1</strain>
    </source>
</reference>
<dbReference type="PROSITE" id="PS51257">
    <property type="entry name" value="PROKAR_LIPOPROTEIN"/>
    <property type="match status" value="1"/>
</dbReference>
<evidence type="ECO:0000313" key="2">
    <source>
        <dbReference type="EMBL" id="CAD5224760.1"/>
    </source>
</evidence>
<accession>A0A7I8XDM8</accession>
<dbReference type="Proteomes" id="UP000582659">
    <property type="component" value="Unassembled WGS sequence"/>
</dbReference>
<dbReference type="AlphaFoldDB" id="A0A7I8XDM8"/>
<protein>
    <submittedName>
        <fullName evidence="2">(pine wood nematode) hypothetical protein</fullName>
    </submittedName>
</protein>
<dbReference type="EMBL" id="CAJFDI010000004">
    <property type="protein sequence ID" value="CAD5224760.1"/>
    <property type="molecule type" value="Genomic_DNA"/>
</dbReference>
<comment type="caution">
    <text evidence="2">The sequence shown here is derived from an EMBL/GenBank/DDBJ whole genome shotgun (WGS) entry which is preliminary data.</text>
</comment>
<feature type="chain" id="PRO_5036204505" evidence="1">
    <location>
        <begin position="22"/>
        <end position="303"/>
    </location>
</feature>
<dbReference type="Proteomes" id="UP000659654">
    <property type="component" value="Unassembled WGS sequence"/>
</dbReference>